<feature type="signal peptide" evidence="1">
    <location>
        <begin position="1"/>
        <end position="25"/>
    </location>
</feature>
<dbReference type="Proteomes" id="UP001500603">
    <property type="component" value="Unassembled WGS sequence"/>
</dbReference>
<dbReference type="InterPro" id="IPR058333">
    <property type="entry name" value="DUF8020"/>
</dbReference>
<gene>
    <name evidence="3" type="ORF">GCM10023318_50410</name>
</gene>
<feature type="chain" id="PRO_5046731625" description="DUF8020 domain-containing protein" evidence="1">
    <location>
        <begin position="26"/>
        <end position="217"/>
    </location>
</feature>
<dbReference type="EMBL" id="BAABJM010000006">
    <property type="protein sequence ID" value="GAA5064436.1"/>
    <property type="molecule type" value="Genomic_DNA"/>
</dbReference>
<evidence type="ECO:0000313" key="3">
    <source>
        <dbReference type="EMBL" id="GAA5064436.1"/>
    </source>
</evidence>
<reference evidence="4" key="1">
    <citation type="journal article" date="2019" name="Int. J. Syst. Evol. Microbiol.">
        <title>The Global Catalogue of Microorganisms (GCM) 10K type strain sequencing project: providing services to taxonomists for standard genome sequencing and annotation.</title>
        <authorList>
            <consortium name="The Broad Institute Genomics Platform"/>
            <consortium name="The Broad Institute Genome Sequencing Center for Infectious Disease"/>
            <person name="Wu L."/>
            <person name="Ma J."/>
        </authorList>
    </citation>
    <scope>NUCLEOTIDE SEQUENCE [LARGE SCALE GENOMIC DNA]</scope>
    <source>
        <strain evidence="4">JCM 18298</strain>
    </source>
</reference>
<organism evidence="3 4">
    <name type="scientific">Nocardia callitridis</name>
    <dbReference type="NCBI Taxonomy" id="648753"/>
    <lineage>
        <taxon>Bacteria</taxon>
        <taxon>Bacillati</taxon>
        <taxon>Actinomycetota</taxon>
        <taxon>Actinomycetes</taxon>
        <taxon>Mycobacteriales</taxon>
        <taxon>Nocardiaceae</taxon>
        <taxon>Nocardia</taxon>
    </lineage>
</organism>
<proteinExistence type="predicted"/>
<dbReference type="Pfam" id="PF26059">
    <property type="entry name" value="DUF8020"/>
    <property type="match status" value="1"/>
</dbReference>
<accession>A0ABP9KSA2</accession>
<evidence type="ECO:0000313" key="4">
    <source>
        <dbReference type="Proteomes" id="UP001500603"/>
    </source>
</evidence>
<comment type="caution">
    <text evidence="3">The sequence shown here is derived from an EMBL/GenBank/DDBJ whole genome shotgun (WGS) entry which is preliminary data.</text>
</comment>
<keyword evidence="4" id="KW-1185">Reference proteome</keyword>
<sequence length="217" mass="21714">MFLRKLTATAAFAVGAMIVASGSSAAQPVRSIEYRSHVVNNAVVTTLDGGFFRAHADGSVVDIEDRTGAKILTLPLAFQVDNVSHPYDFQVSDDATTLELRPDLSEAKARPVIRPVASGAENGLALQQFGAQVGIAGTIGGFTGGLIGATIGLVLGFVGGIPAGPAALLTALGGVGLGSLIGTVVGTIAVGGPAIVVAGVELIRTLAAPPGSTMWAN</sequence>
<dbReference type="RefSeq" id="WP_345498397.1">
    <property type="nucleotide sequence ID" value="NZ_BAABJM010000006.1"/>
</dbReference>
<feature type="domain" description="DUF8020" evidence="2">
    <location>
        <begin position="32"/>
        <end position="103"/>
    </location>
</feature>
<evidence type="ECO:0000259" key="2">
    <source>
        <dbReference type="Pfam" id="PF26059"/>
    </source>
</evidence>
<protein>
    <recommendedName>
        <fullName evidence="2">DUF8020 domain-containing protein</fullName>
    </recommendedName>
</protein>
<name>A0ABP9KSA2_9NOCA</name>
<evidence type="ECO:0000256" key="1">
    <source>
        <dbReference type="SAM" id="SignalP"/>
    </source>
</evidence>
<keyword evidence="1" id="KW-0732">Signal</keyword>